<evidence type="ECO:0000313" key="10">
    <source>
        <dbReference type="Proteomes" id="UP001501237"/>
    </source>
</evidence>
<evidence type="ECO:0000256" key="2">
    <source>
        <dbReference type="ARBA" id="ARBA00022448"/>
    </source>
</evidence>
<comment type="function">
    <text evidence="8">F(1)F(0) ATP synthase produces ATP from ADP in the presence of a proton or sodium gradient. F-type ATPases consist of two structural domains, F(1) containing the extramembraneous catalytic core and F(0) containing the membrane proton channel, linked together by a central stalk and a peripheral stalk. During catalysis, ATP synthesis in the catalytic domain of F(1) is coupled via a rotary mechanism of the central stalk subunits to proton translocation.</text>
</comment>
<comment type="similarity">
    <text evidence="8">Belongs to the ATPase delta chain family.</text>
</comment>
<gene>
    <name evidence="8" type="primary">atpH</name>
    <name evidence="9" type="ORF">GCM10010468_65530</name>
</gene>
<dbReference type="EMBL" id="BAAAUV010000024">
    <property type="protein sequence ID" value="GAA3233133.1"/>
    <property type="molecule type" value="Genomic_DNA"/>
</dbReference>
<evidence type="ECO:0000256" key="8">
    <source>
        <dbReference type="HAMAP-Rule" id="MF_01416"/>
    </source>
</evidence>
<dbReference type="NCBIfam" id="NF009967">
    <property type="entry name" value="PRK13430.1"/>
    <property type="match status" value="1"/>
</dbReference>
<keyword evidence="4 8" id="KW-0406">Ion transport</keyword>
<protein>
    <recommendedName>
        <fullName evidence="8">ATP synthase subunit delta</fullName>
    </recommendedName>
    <alternativeName>
        <fullName evidence="8">ATP synthase F(1) sector subunit delta</fullName>
    </alternativeName>
    <alternativeName>
        <fullName evidence="8">F-type ATPase subunit delta</fullName>
        <shortName evidence="8">F-ATPase subunit delta</shortName>
    </alternativeName>
</protein>
<dbReference type="Proteomes" id="UP001501237">
    <property type="component" value="Unassembled WGS sequence"/>
</dbReference>
<evidence type="ECO:0000313" key="9">
    <source>
        <dbReference type="EMBL" id="GAA3233133.1"/>
    </source>
</evidence>
<dbReference type="PROSITE" id="PS00389">
    <property type="entry name" value="ATPASE_DELTA"/>
    <property type="match status" value="1"/>
</dbReference>
<keyword evidence="8" id="KW-1003">Cell membrane</keyword>
<proteinExistence type="inferred from homology"/>
<evidence type="ECO:0000256" key="3">
    <source>
        <dbReference type="ARBA" id="ARBA00022781"/>
    </source>
</evidence>
<keyword evidence="5 8" id="KW-0472">Membrane</keyword>
<evidence type="ECO:0000256" key="5">
    <source>
        <dbReference type="ARBA" id="ARBA00023136"/>
    </source>
</evidence>
<dbReference type="HAMAP" id="MF_01416">
    <property type="entry name" value="ATP_synth_delta_bact"/>
    <property type="match status" value="1"/>
</dbReference>
<evidence type="ECO:0000256" key="1">
    <source>
        <dbReference type="ARBA" id="ARBA00004370"/>
    </source>
</evidence>
<dbReference type="SUPFAM" id="SSF47928">
    <property type="entry name" value="N-terminal domain of the delta subunit of the F1F0-ATP synthase"/>
    <property type="match status" value="1"/>
</dbReference>
<dbReference type="NCBIfam" id="TIGR01145">
    <property type="entry name" value="ATP_synt_delta"/>
    <property type="match status" value="1"/>
</dbReference>
<sequence>MAGAVSRASLAEITDNFANFSKNADATVLGAELLEILHLLDREHGLRRALSDPAKPGEEKANIAQALFEGKVSAPALAILKDVVSRKWSRPSELTDAVEQLAIGSYALAAEQNGTLDDLEDELFRFSRLVEGEPELRNALAGQRLPAERKTELVSALIADKVAAPSLALINEVVTNPRGRSLERGLAEIGKNIATRRNRLVATVRTAVALTDEQQTRLAAALGASYGRGVHLNIEIDPTVIGGLAVQLGDEAIDGTIAGRLDGVRRRIAS</sequence>
<evidence type="ECO:0000256" key="7">
    <source>
        <dbReference type="ARBA" id="ARBA00023310"/>
    </source>
</evidence>
<dbReference type="InterPro" id="IPR026015">
    <property type="entry name" value="ATP_synth_OSCP/delta_N_sf"/>
</dbReference>
<comment type="caution">
    <text evidence="9">The sequence shown here is derived from an EMBL/GenBank/DDBJ whole genome shotgun (WGS) entry which is preliminary data.</text>
</comment>
<keyword evidence="10" id="KW-1185">Reference proteome</keyword>
<reference evidence="10" key="1">
    <citation type="journal article" date="2019" name="Int. J. Syst. Evol. Microbiol.">
        <title>The Global Catalogue of Microorganisms (GCM) 10K type strain sequencing project: providing services to taxonomists for standard genome sequencing and annotation.</title>
        <authorList>
            <consortium name="The Broad Institute Genomics Platform"/>
            <consortium name="The Broad Institute Genome Sequencing Center for Infectious Disease"/>
            <person name="Wu L."/>
            <person name="Ma J."/>
        </authorList>
    </citation>
    <scope>NUCLEOTIDE SEQUENCE [LARGE SCALE GENOMIC DNA]</scope>
    <source>
        <strain evidence="10">JCM 9377</strain>
    </source>
</reference>
<dbReference type="PRINTS" id="PR00125">
    <property type="entry name" value="ATPASEDELTA"/>
</dbReference>
<comment type="subcellular location">
    <subcellularLocation>
        <location evidence="8">Cell membrane</location>
        <topology evidence="8">Peripheral membrane protein</topology>
    </subcellularLocation>
    <subcellularLocation>
        <location evidence="1">Membrane</location>
    </subcellularLocation>
</comment>
<name>A0ABP6QJS1_9ACTN</name>
<keyword evidence="6 8" id="KW-0139">CF(1)</keyword>
<dbReference type="PANTHER" id="PTHR11910">
    <property type="entry name" value="ATP SYNTHASE DELTA CHAIN"/>
    <property type="match status" value="1"/>
</dbReference>
<keyword evidence="2 8" id="KW-0813">Transport</keyword>
<dbReference type="InterPro" id="IPR020781">
    <property type="entry name" value="ATPase_OSCP/d_CS"/>
</dbReference>
<evidence type="ECO:0000256" key="4">
    <source>
        <dbReference type="ARBA" id="ARBA00023065"/>
    </source>
</evidence>
<keyword evidence="7 8" id="KW-0066">ATP synthesis</keyword>
<dbReference type="Gene3D" id="1.10.520.20">
    <property type="entry name" value="N-terminal domain of the delta subunit of the F1F0-ATP synthase"/>
    <property type="match status" value="1"/>
</dbReference>
<organism evidence="9 10">
    <name type="scientific">Actinocorallia longicatena</name>
    <dbReference type="NCBI Taxonomy" id="111803"/>
    <lineage>
        <taxon>Bacteria</taxon>
        <taxon>Bacillati</taxon>
        <taxon>Actinomycetota</taxon>
        <taxon>Actinomycetes</taxon>
        <taxon>Streptosporangiales</taxon>
        <taxon>Thermomonosporaceae</taxon>
        <taxon>Actinocorallia</taxon>
    </lineage>
</organism>
<comment type="function">
    <text evidence="8">This protein is part of the stalk that links CF(0) to CF(1). It either transmits conformational changes from CF(0) to CF(1) or is implicated in proton conduction.</text>
</comment>
<evidence type="ECO:0000256" key="6">
    <source>
        <dbReference type="ARBA" id="ARBA00023196"/>
    </source>
</evidence>
<accession>A0ABP6QJS1</accession>
<dbReference type="InterPro" id="IPR000711">
    <property type="entry name" value="ATPase_OSCP/dsu"/>
</dbReference>
<keyword evidence="3 8" id="KW-0375">Hydrogen ion transport</keyword>
<dbReference type="RefSeq" id="WP_344836016.1">
    <property type="nucleotide sequence ID" value="NZ_BAAAUV010000024.1"/>
</dbReference>
<dbReference type="Pfam" id="PF00213">
    <property type="entry name" value="OSCP"/>
    <property type="match status" value="1"/>
</dbReference>